<keyword evidence="2" id="KW-0645">Protease</keyword>
<name>A0A7G9L0G6_9SPHN</name>
<keyword evidence="1" id="KW-0732">Signal</keyword>
<dbReference type="AlphaFoldDB" id="A0A7G9L0G6"/>
<dbReference type="InterPro" id="IPR013783">
    <property type="entry name" value="Ig-like_fold"/>
</dbReference>
<dbReference type="Proteomes" id="UP000515861">
    <property type="component" value="Chromosome"/>
</dbReference>
<accession>A0A7G9L0G6</accession>
<keyword evidence="2" id="KW-0378">Hydrolase</keyword>
<proteinExistence type="predicted"/>
<organism evidence="2 3">
    <name type="scientific">Sphingomonas sabuli</name>
    <dbReference type="NCBI Taxonomy" id="2764186"/>
    <lineage>
        <taxon>Bacteria</taxon>
        <taxon>Pseudomonadati</taxon>
        <taxon>Pseudomonadota</taxon>
        <taxon>Alphaproteobacteria</taxon>
        <taxon>Sphingomonadales</taxon>
        <taxon>Sphingomonadaceae</taxon>
        <taxon>Sphingomonas</taxon>
    </lineage>
</organism>
<dbReference type="GO" id="GO:0004180">
    <property type="term" value="F:carboxypeptidase activity"/>
    <property type="evidence" value="ECO:0007669"/>
    <property type="project" value="UniProtKB-KW"/>
</dbReference>
<dbReference type="KEGG" id="ssau:H8M03_08745"/>
<feature type="signal peptide" evidence="1">
    <location>
        <begin position="1"/>
        <end position="28"/>
    </location>
</feature>
<protein>
    <submittedName>
        <fullName evidence="2">Carboxypeptidase regulatory-like domain-containing protein</fullName>
    </submittedName>
</protein>
<reference evidence="2 3" key="1">
    <citation type="submission" date="2020-08" db="EMBL/GenBank/DDBJ databases">
        <title>Sphingomonas sp. sand1-3 16S ribosomal RNA gene Genome sequencing and assembly.</title>
        <authorList>
            <person name="Kang M."/>
        </authorList>
    </citation>
    <scope>NUCLEOTIDE SEQUENCE [LARGE SCALE GENOMIC DNA]</scope>
    <source>
        <strain evidence="3">sand1-3</strain>
    </source>
</reference>
<keyword evidence="2" id="KW-0121">Carboxypeptidase</keyword>
<feature type="chain" id="PRO_5029021960" evidence="1">
    <location>
        <begin position="29"/>
        <end position="890"/>
    </location>
</feature>
<evidence type="ECO:0000313" key="2">
    <source>
        <dbReference type="EMBL" id="QNM82115.1"/>
    </source>
</evidence>
<evidence type="ECO:0000256" key="1">
    <source>
        <dbReference type="SAM" id="SignalP"/>
    </source>
</evidence>
<sequence>MRNAGTWLGRTGAALAAAGFLAAVGAGAATPITDSWAADPDSQFVLDVKLRQYRLNEPVRAYQTPEGTCIVFGDFLTALDVPMKIDLGARKAEGWAFKEDHKISIDAAAGEVSYGTSSEKLAKTAIRETSEGWCVDSGALTRWFGISVKPMTNGSMLVLESEAKLPVELAIEREKRAANLHKASFDIDALPQVRLPYRMWRAPALDFVVSGGVTYSAHNGVKVDRRSSIFAAGEVAHLSYDALIATNQKGVPDSLRVRAYRSDPDGGLLGPLKATHFGFGDVAGLATPLTGSTTSGRGAVVTNRPLANPTSFDRTSFEGDLPSGWDAELYRNGQLLAFARSDSRQRYVFDDVQLLYGENDISIVLYGPQGQVRTRNELINVGRENVPPGKNWYWAGANQPSRDLVSLHKVERSPSEPDMQAAVALEHGLDERTSVGVLARTMLLEDERVTFVEGTVRRSLGSALVEVGAAKESGGGTAARAQVLAKVGALNISAEAATASDFHLRGARSVSVKEARLALDAPIKLGRTVIPAHADAHYVINSDGSRQLEAAARLSASINAFNLATDVRYTRQYLANGPAPPANVTAGLIGTGRVGQVRVRGATEFEISPQSRFRSAELSGYWSASDTADWEGTLAYDGPQKRGRARISHIRRFDAFALAVTGEAATDGSVAVGFNMNFSLDWAQGLTMSRKPLAGAGSVRARVYRDVNGNGIADAGEPFEKGAIITAGQSVSEQPTDAAGRVLLAGLPTYRPITVGLDRSSLSDPMLAPKKALQVVTPRPGVPAEVEIALVASGEIEGSVVRNGGLGFEGVELELLDSTGAVVATTRSDFDGYFLFERIPYGEYSIRLGKESSEVIGISRDIGVKAVISDEQPVLRLGSTPLERQTIASK</sequence>
<dbReference type="SUPFAM" id="SSF49478">
    <property type="entry name" value="Cna protein B-type domain"/>
    <property type="match status" value="1"/>
</dbReference>
<dbReference type="EMBL" id="CP060697">
    <property type="protein sequence ID" value="QNM82115.1"/>
    <property type="molecule type" value="Genomic_DNA"/>
</dbReference>
<gene>
    <name evidence="2" type="ORF">H8M03_08745</name>
</gene>
<evidence type="ECO:0000313" key="3">
    <source>
        <dbReference type="Proteomes" id="UP000515861"/>
    </source>
</evidence>
<keyword evidence="3" id="KW-1185">Reference proteome</keyword>
<dbReference type="Gene3D" id="2.60.40.10">
    <property type="entry name" value="Immunoglobulins"/>
    <property type="match status" value="1"/>
</dbReference>
<dbReference type="RefSeq" id="WP_187479070.1">
    <property type="nucleotide sequence ID" value="NZ_CP060697.1"/>
</dbReference>